<comment type="caution">
    <text evidence="6">The sequence shown here is derived from an EMBL/GenBank/DDBJ whole genome shotgun (WGS) entry which is preliminary data.</text>
</comment>
<dbReference type="SUPFAM" id="SSF46689">
    <property type="entry name" value="Homeodomain-like"/>
    <property type="match status" value="1"/>
</dbReference>
<dbReference type="Pfam" id="PF00440">
    <property type="entry name" value="TetR_N"/>
    <property type="match status" value="1"/>
</dbReference>
<proteinExistence type="predicted"/>
<keyword evidence="7" id="KW-1185">Reference proteome</keyword>
<dbReference type="InterPro" id="IPR041669">
    <property type="entry name" value="TetR_C_15"/>
</dbReference>
<evidence type="ECO:0000256" key="1">
    <source>
        <dbReference type="ARBA" id="ARBA00023015"/>
    </source>
</evidence>
<evidence type="ECO:0000256" key="3">
    <source>
        <dbReference type="ARBA" id="ARBA00023163"/>
    </source>
</evidence>
<reference evidence="6 7" key="1">
    <citation type="submission" date="2024-09" db="EMBL/GenBank/DDBJ databases">
        <authorList>
            <person name="Sun Q."/>
            <person name="Mori K."/>
        </authorList>
    </citation>
    <scope>NUCLEOTIDE SEQUENCE [LARGE SCALE GENOMIC DNA]</scope>
    <source>
        <strain evidence="6 7">CCM 3426</strain>
    </source>
</reference>
<dbReference type="PANTHER" id="PTHR30055:SF151">
    <property type="entry name" value="TRANSCRIPTIONAL REGULATORY PROTEIN"/>
    <property type="match status" value="1"/>
</dbReference>
<gene>
    <name evidence="6" type="ORF">ACFFV7_02165</name>
</gene>
<dbReference type="Gene3D" id="1.10.357.10">
    <property type="entry name" value="Tetracycline Repressor, domain 2"/>
    <property type="match status" value="1"/>
</dbReference>
<dbReference type="InterPro" id="IPR050109">
    <property type="entry name" value="HTH-type_TetR-like_transc_reg"/>
</dbReference>
<sequence length="211" mass="23270">MENPGLRRRPVQRRSIDRVERILDACARLLDEVGLDALTISDVARSAGVPAGTIYQFFDGRPGMLRELALRNLELLLARLRVRIAAEPALTWPRAAEVVLAETVAMRRSVPGFTVVDFADTRPGGASFLPVGSVQESGDVLAERLYHFALEEAGLPALPDPYRVMRLAIQATAAVLHLSFSSTPQGDRAMVEQGRRLLRAYFVDVSSETFR</sequence>
<dbReference type="RefSeq" id="WP_189645613.1">
    <property type="nucleotide sequence ID" value="NZ_BMRC01000001.1"/>
</dbReference>
<evidence type="ECO:0000256" key="4">
    <source>
        <dbReference type="PROSITE-ProRule" id="PRU00335"/>
    </source>
</evidence>
<dbReference type="InterPro" id="IPR001647">
    <property type="entry name" value="HTH_TetR"/>
</dbReference>
<feature type="DNA-binding region" description="H-T-H motif" evidence="4">
    <location>
        <begin position="39"/>
        <end position="58"/>
    </location>
</feature>
<keyword evidence="1" id="KW-0805">Transcription regulation</keyword>
<dbReference type="PANTHER" id="PTHR30055">
    <property type="entry name" value="HTH-TYPE TRANSCRIPTIONAL REGULATOR RUTR"/>
    <property type="match status" value="1"/>
</dbReference>
<feature type="domain" description="HTH tetR-type" evidence="5">
    <location>
        <begin position="16"/>
        <end position="76"/>
    </location>
</feature>
<dbReference type="PROSITE" id="PS50977">
    <property type="entry name" value="HTH_TETR_2"/>
    <property type="match status" value="1"/>
</dbReference>
<keyword evidence="2 4" id="KW-0238">DNA-binding</keyword>
<evidence type="ECO:0000256" key="2">
    <source>
        <dbReference type="ARBA" id="ARBA00023125"/>
    </source>
</evidence>
<evidence type="ECO:0000259" key="5">
    <source>
        <dbReference type="PROSITE" id="PS50977"/>
    </source>
</evidence>
<evidence type="ECO:0000313" key="6">
    <source>
        <dbReference type="EMBL" id="MFB9199985.1"/>
    </source>
</evidence>
<accession>A0ABV5I7Q9</accession>
<dbReference type="PRINTS" id="PR00455">
    <property type="entry name" value="HTHTETR"/>
</dbReference>
<dbReference type="Pfam" id="PF17918">
    <property type="entry name" value="TetR_C_15"/>
    <property type="match status" value="1"/>
</dbReference>
<dbReference type="InterPro" id="IPR009057">
    <property type="entry name" value="Homeodomain-like_sf"/>
</dbReference>
<dbReference type="EMBL" id="JBHMEI010000001">
    <property type="protein sequence ID" value="MFB9199985.1"/>
    <property type="molecule type" value="Genomic_DNA"/>
</dbReference>
<evidence type="ECO:0000313" key="7">
    <source>
        <dbReference type="Proteomes" id="UP001589647"/>
    </source>
</evidence>
<protein>
    <submittedName>
        <fullName evidence="6">TetR/AcrR family transcriptional regulator</fullName>
    </submittedName>
</protein>
<organism evidence="6 7">
    <name type="scientific">Nonomuraea spiralis</name>
    <dbReference type="NCBI Taxonomy" id="46182"/>
    <lineage>
        <taxon>Bacteria</taxon>
        <taxon>Bacillati</taxon>
        <taxon>Actinomycetota</taxon>
        <taxon>Actinomycetes</taxon>
        <taxon>Streptosporangiales</taxon>
        <taxon>Streptosporangiaceae</taxon>
        <taxon>Nonomuraea</taxon>
    </lineage>
</organism>
<name>A0ABV5I7Q9_9ACTN</name>
<dbReference type="Proteomes" id="UP001589647">
    <property type="component" value="Unassembled WGS sequence"/>
</dbReference>
<keyword evidence="3" id="KW-0804">Transcription</keyword>